<dbReference type="PaxDb" id="8022-A0A060ZCF4"/>
<gene>
    <name evidence="2" type="ORF">GSONMT00035928001</name>
</gene>
<evidence type="ECO:0000313" key="3">
    <source>
        <dbReference type="Proteomes" id="UP000193380"/>
    </source>
</evidence>
<dbReference type="AlphaFoldDB" id="A0A060ZCF4"/>
<evidence type="ECO:0000256" key="1">
    <source>
        <dbReference type="SAM" id="MobiDB-lite"/>
    </source>
</evidence>
<dbReference type="STRING" id="8022.A0A060ZCF4"/>
<protein>
    <recommendedName>
        <fullName evidence="4">RRM domain-containing protein</fullName>
    </recommendedName>
</protein>
<reference evidence="2" key="1">
    <citation type="journal article" date="2014" name="Nat. Commun.">
        <title>The rainbow trout genome provides novel insights into evolution after whole-genome duplication in vertebrates.</title>
        <authorList>
            <person name="Berthelot C."/>
            <person name="Brunet F."/>
            <person name="Chalopin D."/>
            <person name="Juanchich A."/>
            <person name="Bernard M."/>
            <person name="Noel B."/>
            <person name="Bento P."/>
            <person name="Da Silva C."/>
            <person name="Labadie K."/>
            <person name="Alberti A."/>
            <person name="Aury J.M."/>
            <person name="Louis A."/>
            <person name="Dehais P."/>
            <person name="Bardou P."/>
            <person name="Montfort J."/>
            <person name="Klopp C."/>
            <person name="Cabau C."/>
            <person name="Gaspin C."/>
            <person name="Thorgaard G.H."/>
            <person name="Boussaha M."/>
            <person name="Quillet E."/>
            <person name="Guyomard R."/>
            <person name="Galiana D."/>
            <person name="Bobe J."/>
            <person name="Volff J.N."/>
            <person name="Genet C."/>
            <person name="Wincker P."/>
            <person name="Jaillon O."/>
            <person name="Roest Crollius H."/>
            <person name="Guiguen Y."/>
        </authorList>
    </citation>
    <scope>NUCLEOTIDE SEQUENCE [LARGE SCALE GENOMIC DNA]</scope>
</reference>
<feature type="region of interest" description="Disordered" evidence="1">
    <location>
        <begin position="55"/>
        <end position="74"/>
    </location>
</feature>
<dbReference type="Proteomes" id="UP000193380">
    <property type="component" value="Unassembled WGS sequence"/>
</dbReference>
<dbReference type="EMBL" id="FR945874">
    <property type="protein sequence ID" value="CDQ99364.1"/>
    <property type="molecule type" value="Genomic_DNA"/>
</dbReference>
<dbReference type="Gene3D" id="3.30.70.1820">
    <property type="entry name" value="L1 transposable element, RRM domain"/>
    <property type="match status" value="1"/>
</dbReference>
<dbReference type="PANTHER" id="PTHR11505">
    <property type="entry name" value="L1 TRANSPOSABLE ELEMENT-RELATED"/>
    <property type="match status" value="1"/>
</dbReference>
<name>A0A060ZCF4_ONCMY</name>
<proteinExistence type="predicted"/>
<organism evidence="2 3">
    <name type="scientific">Oncorhynchus mykiss</name>
    <name type="common">Rainbow trout</name>
    <name type="synonym">Salmo gairdneri</name>
    <dbReference type="NCBI Taxonomy" id="8022"/>
    <lineage>
        <taxon>Eukaryota</taxon>
        <taxon>Metazoa</taxon>
        <taxon>Chordata</taxon>
        <taxon>Craniata</taxon>
        <taxon>Vertebrata</taxon>
        <taxon>Euteleostomi</taxon>
        <taxon>Actinopterygii</taxon>
        <taxon>Neopterygii</taxon>
        <taxon>Teleostei</taxon>
        <taxon>Protacanthopterygii</taxon>
        <taxon>Salmoniformes</taxon>
        <taxon>Salmonidae</taxon>
        <taxon>Salmoninae</taxon>
        <taxon>Oncorhynchus</taxon>
    </lineage>
</organism>
<accession>A0A060ZCF4</accession>
<reference evidence="2" key="2">
    <citation type="submission" date="2014-03" db="EMBL/GenBank/DDBJ databases">
        <authorList>
            <person name="Genoscope - CEA"/>
        </authorList>
    </citation>
    <scope>NUCLEOTIDE SEQUENCE</scope>
</reference>
<dbReference type="InterPro" id="IPR004244">
    <property type="entry name" value="Transposase_22"/>
</dbReference>
<evidence type="ECO:0008006" key="4">
    <source>
        <dbReference type="Google" id="ProtNLM"/>
    </source>
</evidence>
<evidence type="ECO:0000313" key="2">
    <source>
        <dbReference type="EMBL" id="CDQ99364.1"/>
    </source>
</evidence>
<dbReference type="FunFam" id="3.30.70.1820:FF:000004">
    <property type="entry name" value="Uncharacterized protein"/>
    <property type="match status" value="1"/>
</dbReference>
<sequence length="142" mass="16421">MAEHIDDLDNRGRRCNIRVVGLPENSEGTRSVKFFEEWIPGYLQMDTKAGRVKLDRAHRSQAPIPGPNQRPQPMVIKFHNFTDKQRVMDAARNIGSDSSQRKSPKVSFFNDYSTAVVRRCKAFDEAKARLRRMKMDCCTRPH</sequence>